<evidence type="ECO:0000313" key="2">
    <source>
        <dbReference type="EMBL" id="CAB0019671.1"/>
    </source>
</evidence>
<sequence>MSIWTPASRRPTWANGRTTSDPGSAYRNGPTGSSTKASGSTTRSTVTALRPSEQLPLEEKPKWRTCPPNTRERISKSPKQLPSSSPPNSSNL</sequence>
<dbReference type="Proteomes" id="UP000479000">
    <property type="component" value="Unassembled WGS sequence"/>
</dbReference>
<organism evidence="2 3">
    <name type="scientific">Nesidiocoris tenuis</name>
    <dbReference type="NCBI Taxonomy" id="355587"/>
    <lineage>
        <taxon>Eukaryota</taxon>
        <taxon>Metazoa</taxon>
        <taxon>Ecdysozoa</taxon>
        <taxon>Arthropoda</taxon>
        <taxon>Hexapoda</taxon>
        <taxon>Insecta</taxon>
        <taxon>Pterygota</taxon>
        <taxon>Neoptera</taxon>
        <taxon>Paraneoptera</taxon>
        <taxon>Hemiptera</taxon>
        <taxon>Heteroptera</taxon>
        <taxon>Panheteroptera</taxon>
        <taxon>Cimicomorpha</taxon>
        <taxon>Miridae</taxon>
        <taxon>Dicyphina</taxon>
        <taxon>Nesidiocoris</taxon>
    </lineage>
</organism>
<protein>
    <submittedName>
        <fullName evidence="2">Uncharacterized protein</fullName>
    </submittedName>
</protein>
<proteinExistence type="predicted"/>
<evidence type="ECO:0000313" key="3">
    <source>
        <dbReference type="Proteomes" id="UP000479000"/>
    </source>
</evidence>
<feature type="non-terminal residue" evidence="2">
    <location>
        <position position="92"/>
    </location>
</feature>
<dbReference type="AlphaFoldDB" id="A0A6H5HS02"/>
<evidence type="ECO:0000256" key="1">
    <source>
        <dbReference type="SAM" id="MobiDB-lite"/>
    </source>
</evidence>
<feature type="compositionally biased region" description="Low complexity" evidence="1">
    <location>
        <begin position="77"/>
        <end position="92"/>
    </location>
</feature>
<gene>
    <name evidence="2" type="ORF">NTEN_LOCUS23367</name>
</gene>
<reference evidence="2 3" key="1">
    <citation type="submission" date="2020-02" db="EMBL/GenBank/DDBJ databases">
        <authorList>
            <person name="Ferguson B K."/>
        </authorList>
    </citation>
    <scope>NUCLEOTIDE SEQUENCE [LARGE SCALE GENOMIC DNA]</scope>
</reference>
<feature type="compositionally biased region" description="Low complexity" evidence="1">
    <location>
        <begin position="29"/>
        <end position="45"/>
    </location>
</feature>
<feature type="region of interest" description="Disordered" evidence="1">
    <location>
        <begin position="1"/>
        <end position="92"/>
    </location>
</feature>
<accession>A0A6H5HS02</accession>
<dbReference type="EMBL" id="CADCXU010034368">
    <property type="protein sequence ID" value="CAB0019671.1"/>
    <property type="molecule type" value="Genomic_DNA"/>
</dbReference>
<name>A0A6H5HS02_9HEMI</name>
<keyword evidence="3" id="KW-1185">Reference proteome</keyword>